<evidence type="ECO:0000256" key="1">
    <source>
        <dbReference type="SAM" id="Coils"/>
    </source>
</evidence>
<comment type="caution">
    <text evidence="2">The sequence shown here is derived from an EMBL/GenBank/DDBJ whole genome shotgun (WGS) entry which is preliminary data.</text>
</comment>
<accession>A0AAJ0CYK1</accession>
<evidence type="ECO:0000313" key="2">
    <source>
        <dbReference type="EMBL" id="KAK2609310.1"/>
    </source>
</evidence>
<gene>
    <name evidence="2" type="ORF">QQS21_002091</name>
</gene>
<dbReference type="Proteomes" id="UP001251528">
    <property type="component" value="Unassembled WGS sequence"/>
</dbReference>
<organism evidence="2 3">
    <name type="scientific">Conoideocrella luteorostrata</name>
    <dbReference type="NCBI Taxonomy" id="1105319"/>
    <lineage>
        <taxon>Eukaryota</taxon>
        <taxon>Fungi</taxon>
        <taxon>Dikarya</taxon>
        <taxon>Ascomycota</taxon>
        <taxon>Pezizomycotina</taxon>
        <taxon>Sordariomycetes</taxon>
        <taxon>Hypocreomycetidae</taxon>
        <taxon>Hypocreales</taxon>
        <taxon>Clavicipitaceae</taxon>
        <taxon>Conoideocrella</taxon>
    </lineage>
</organism>
<protein>
    <submittedName>
        <fullName evidence="2">Uncharacterized protein</fullName>
    </submittedName>
</protein>
<feature type="coiled-coil region" evidence="1">
    <location>
        <begin position="102"/>
        <end position="129"/>
    </location>
</feature>
<name>A0AAJ0CYK1_9HYPO</name>
<proteinExistence type="predicted"/>
<reference evidence="2" key="1">
    <citation type="submission" date="2023-06" db="EMBL/GenBank/DDBJ databases">
        <title>Conoideocrella luteorostrata (Hypocreales: Clavicipitaceae), a potential biocontrol fungus for elongate hemlock scale in United States Christmas tree production areas.</title>
        <authorList>
            <person name="Barrett H."/>
            <person name="Lovett B."/>
            <person name="Macias A.M."/>
            <person name="Stajich J.E."/>
            <person name="Kasson M.T."/>
        </authorList>
    </citation>
    <scope>NUCLEOTIDE SEQUENCE</scope>
    <source>
        <strain evidence="2">ARSEF 14590</strain>
    </source>
</reference>
<dbReference type="AlphaFoldDB" id="A0AAJ0CYK1"/>
<evidence type="ECO:0000313" key="3">
    <source>
        <dbReference type="Proteomes" id="UP001251528"/>
    </source>
</evidence>
<dbReference type="EMBL" id="JASWJB010000024">
    <property type="protein sequence ID" value="KAK2609310.1"/>
    <property type="molecule type" value="Genomic_DNA"/>
</dbReference>
<sequence>MYAPQAKMDCGDPNSMTWSFTNRGEPNPSSIFDNVHPQYWHGSQFYNNQQNQQQRLPEQGAIHSQFSSHPFNTAAFVREPVHICMKCFLQLEQPSTESSRQSSAVEARLERLEHALNKVENVVDNVAHRLSEFESTDVPDKIESIKKGLDRFFDEFAAHLEQKDVEIASPVA</sequence>
<keyword evidence="3" id="KW-1185">Reference proteome</keyword>
<keyword evidence="1" id="KW-0175">Coiled coil</keyword>